<sequence length="380" mass="42811">MDPVKCRISKVDDSSDKTVVVSFPSEELIPEGAHKVKCGIFKEKSAGKKLVIIATDADNVYSGNEPNVQKDILCNLLAIRNKKTNKVRLVHIENYSLTIRKQEERRDAVSEVSRDDFQELGMKFGSKRKQRSLEQYAKMHTDTELIEEKLNKMSETVTLDASAMEKQDDSSSVYLPPSNRDAQTVEEVYKLTDLLTSGELEVLKAEALQILTHAEKYKKEDFTEFFWQILTNLSEVDKDKVLNCVTILVYAELITKFLQNNSKHVATKSYSACSFSQEIHKKIMNDFTVQSAGGRTRPLSMRDKGICYIIVLGLLANNFILDLQPLSQCINLPVKRLIYYGSLLGTVNSPKGSSKIVLKLPLPPMPTEAYQGKKRSSSSN</sequence>
<keyword evidence="4" id="KW-0804">Transcription</keyword>
<gene>
    <name evidence="6" type="ORF">L9F63_008721</name>
</gene>
<evidence type="ECO:0000256" key="5">
    <source>
        <dbReference type="ARBA" id="ARBA00023242"/>
    </source>
</evidence>
<evidence type="ECO:0000256" key="3">
    <source>
        <dbReference type="ARBA" id="ARBA00022478"/>
    </source>
</evidence>
<name>A0AAD7Z4R2_DIPPU</name>
<accession>A0AAD7Z4R2</accession>
<reference evidence="6" key="2">
    <citation type="submission" date="2023-05" db="EMBL/GenBank/DDBJ databases">
        <authorList>
            <person name="Fouks B."/>
        </authorList>
    </citation>
    <scope>NUCLEOTIDE SEQUENCE</scope>
    <source>
        <strain evidence="6">Stay&amp;Tobe</strain>
        <tissue evidence="6">Testes</tissue>
    </source>
</reference>
<dbReference type="GO" id="GO:0005730">
    <property type="term" value="C:nucleolus"/>
    <property type="evidence" value="ECO:0007669"/>
    <property type="project" value="UniProtKB-SubCell"/>
</dbReference>
<comment type="similarity">
    <text evidence="2">Belongs to the eukaryotic RPA49/POLR1E RNA polymerase subunit family.</text>
</comment>
<dbReference type="InterPro" id="IPR009668">
    <property type="entry name" value="RNA_pol-assoc_fac_A49-like"/>
</dbReference>
<protein>
    <recommendedName>
        <fullName evidence="8">DNA-directed RNA polymerase I subunit RPA49</fullName>
    </recommendedName>
</protein>
<comment type="caution">
    <text evidence="6">The sequence shown here is derived from an EMBL/GenBank/DDBJ whole genome shotgun (WGS) entry which is preliminary data.</text>
</comment>
<reference evidence="6" key="1">
    <citation type="journal article" date="2023" name="IScience">
        <title>Live-bearing cockroach genome reveals convergent evolutionary mechanisms linked to viviparity in insects and beyond.</title>
        <authorList>
            <person name="Fouks B."/>
            <person name="Harrison M.C."/>
            <person name="Mikhailova A.A."/>
            <person name="Marchal E."/>
            <person name="English S."/>
            <person name="Carruthers M."/>
            <person name="Jennings E.C."/>
            <person name="Chiamaka E.L."/>
            <person name="Frigard R.A."/>
            <person name="Pippel M."/>
            <person name="Attardo G.M."/>
            <person name="Benoit J.B."/>
            <person name="Bornberg-Bauer E."/>
            <person name="Tobe S.S."/>
        </authorList>
    </citation>
    <scope>NUCLEOTIDE SEQUENCE</scope>
    <source>
        <strain evidence="6">Stay&amp;Tobe</strain>
    </source>
</reference>
<evidence type="ECO:0008006" key="8">
    <source>
        <dbReference type="Google" id="ProtNLM"/>
    </source>
</evidence>
<dbReference type="GO" id="GO:0006351">
    <property type="term" value="P:DNA-templated transcription"/>
    <property type="evidence" value="ECO:0007669"/>
    <property type="project" value="InterPro"/>
</dbReference>
<dbReference type="GO" id="GO:0000428">
    <property type="term" value="C:DNA-directed RNA polymerase complex"/>
    <property type="evidence" value="ECO:0007669"/>
    <property type="project" value="UniProtKB-KW"/>
</dbReference>
<evidence type="ECO:0000256" key="1">
    <source>
        <dbReference type="ARBA" id="ARBA00004604"/>
    </source>
</evidence>
<evidence type="ECO:0000256" key="4">
    <source>
        <dbReference type="ARBA" id="ARBA00023163"/>
    </source>
</evidence>
<organism evidence="6 7">
    <name type="scientific">Diploptera punctata</name>
    <name type="common">Pacific beetle cockroach</name>
    <dbReference type="NCBI Taxonomy" id="6984"/>
    <lineage>
        <taxon>Eukaryota</taxon>
        <taxon>Metazoa</taxon>
        <taxon>Ecdysozoa</taxon>
        <taxon>Arthropoda</taxon>
        <taxon>Hexapoda</taxon>
        <taxon>Insecta</taxon>
        <taxon>Pterygota</taxon>
        <taxon>Neoptera</taxon>
        <taxon>Polyneoptera</taxon>
        <taxon>Dictyoptera</taxon>
        <taxon>Blattodea</taxon>
        <taxon>Blaberoidea</taxon>
        <taxon>Blaberidae</taxon>
        <taxon>Diplopterinae</taxon>
        <taxon>Diploptera</taxon>
    </lineage>
</organism>
<dbReference type="GO" id="GO:0003677">
    <property type="term" value="F:DNA binding"/>
    <property type="evidence" value="ECO:0007669"/>
    <property type="project" value="InterPro"/>
</dbReference>
<dbReference type="Proteomes" id="UP001233999">
    <property type="component" value="Unassembled WGS sequence"/>
</dbReference>
<evidence type="ECO:0000313" key="6">
    <source>
        <dbReference type="EMBL" id="KAJ9573861.1"/>
    </source>
</evidence>
<keyword evidence="5" id="KW-0539">Nucleus</keyword>
<evidence type="ECO:0000256" key="2">
    <source>
        <dbReference type="ARBA" id="ARBA00009430"/>
    </source>
</evidence>
<keyword evidence="7" id="KW-1185">Reference proteome</keyword>
<proteinExistence type="inferred from homology"/>
<comment type="subcellular location">
    <subcellularLocation>
        <location evidence="1">Nucleus</location>
        <location evidence="1">Nucleolus</location>
    </subcellularLocation>
</comment>
<dbReference type="EMBL" id="JASPKZ010010673">
    <property type="protein sequence ID" value="KAJ9573861.1"/>
    <property type="molecule type" value="Genomic_DNA"/>
</dbReference>
<evidence type="ECO:0000313" key="7">
    <source>
        <dbReference type="Proteomes" id="UP001233999"/>
    </source>
</evidence>
<dbReference type="AlphaFoldDB" id="A0AAD7Z4R2"/>
<dbReference type="PANTHER" id="PTHR14440">
    <property type="entry name" value="DNA-DIRECTED RNA POLYMERASE I SUBUNIT RPA49"/>
    <property type="match status" value="1"/>
</dbReference>
<dbReference type="Pfam" id="PF06870">
    <property type="entry name" value="RNA_pol_I_A49"/>
    <property type="match status" value="1"/>
</dbReference>
<keyword evidence="3" id="KW-0240">DNA-directed RNA polymerase</keyword>